<proteinExistence type="predicted"/>
<dbReference type="Gene3D" id="3.20.80.10">
    <property type="entry name" value="Regulatory factor, effector binding domain"/>
    <property type="match status" value="1"/>
</dbReference>
<dbReference type="SMART" id="SM00860">
    <property type="entry name" value="SMI1_KNR4"/>
    <property type="match status" value="1"/>
</dbReference>
<dbReference type="Proteomes" id="UP000612362">
    <property type="component" value="Unassembled WGS sequence"/>
</dbReference>
<comment type="caution">
    <text evidence="2">The sequence shown here is derived from an EMBL/GenBank/DDBJ whole genome shotgun (WGS) entry which is preliminary data.</text>
</comment>
<name>A0A8J3IBR3_9CHLR</name>
<organism evidence="2 3">
    <name type="scientific">Ktedonospora formicarum</name>
    <dbReference type="NCBI Taxonomy" id="2778364"/>
    <lineage>
        <taxon>Bacteria</taxon>
        <taxon>Bacillati</taxon>
        <taxon>Chloroflexota</taxon>
        <taxon>Ktedonobacteria</taxon>
        <taxon>Ktedonobacterales</taxon>
        <taxon>Ktedonobacteraceae</taxon>
        <taxon>Ktedonospora</taxon>
    </lineage>
</organism>
<protein>
    <recommendedName>
        <fullName evidence="1">Knr4/Smi1-like domain-containing protein</fullName>
    </recommendedName>
</protein>
<dbReference type="InterPro" id="IPR011256">
    <property type="entry name" value="Reg_factor_effector_dom_sf"/>
</dbReference>
<reference evidence="2" key="1">
    <citation type="submission" date="2020-10" db="EMBL/GenBank/DDBJ databases">
        <title>Taxonomic study of unclassified bacteria belonging to the class Ktedonobacteria.</title>
        <authorList>
            <person name="Yabe S."/>
            <person name="Wang C.M."/>
            <person name="Zheng Y."/>
            <person name="Sakai Y."/>
            <person name="Cavaletti L."/>
            <person name="Monciardini P."/>
            <person name="Donadio S."/>
        </authorList>
    </citation>
    <scope>NUCLEOTIDE SEQUENCE</scope>
    <source>
        <strain evidence="2">SOSP1-1</strain>
    </source>
</reference>
<feature type="domain" description="Knr4/Smi1-like" evidence="1">
    <location>
        <begin position="29"/>
        <end position="161"/>
    </location>
</feature>
<dbReference type="InterPro" id="IPR037883">
    <property type="entry name" value="Knr4/Smi1-like_sf"/>
</dbReference>
<dbReference type="InterPro" id="IPR018958">
    <property type="entry name" value="Knr4/Smi1-like_dom"/>
</dbReference>
<evidence type="ECO:0000313" key="2">
    <source>
        <dbReference type="EMBL" id="GHO49159.1"/>
    </source>
</evidence>
<dbReference type="PANTHER" id="PTHR47432:SF1">
    <property type="entry name" value="CELL WALL ASSEMBLY REGULATOR SMI1"/>
    <property type="match status" value="1"/>
</dbReference>
<accession>A0A8J3IBR3</accession>
<dbReference type="Pfam" id="PF09346">
    <property type="entry name" value="SMI1_KNR4"/>
    <property type="match status" value="1"/>
</dbReference>
<dbReference type="AlphaFoldDB" id="A0A8J3IBR3"/>
<sequence length="377" mass="42144">MDSIERLWDRIESWLAANAPDIAKALQPGVTEEEIREIEAGMGGLVFPEDVKASYRRHNGYYSGSFLMNQSIFYDLASMFGGPSGWEEQVLARKPSHLSGPIQPVWWHPAWLPLTGDGAGDLWCIDLAPASGGQVGQIISFSHEVGPTQVIATSFHELLSSFTDQLEANQYVADGLNLTEPENIWMPEDRTRSNPDRVREGPAISVPMISTRASISASEFADSINRLYREVCVYLEQQGIQPLIEYVMRVFARYEERQNGQLALEVGIAVEEARSDDPHMLAGTFPGGTSAMLPQICYRTLERIIYSEEEDREFMGPADPRIIAEEGFDALEKWSKNTNKPLTGQPWIMFTVSPQDPQAIPVADTTVHFEVHKLLKS</sequence>
<evidence type="ECO:0000259" key="1">
    <source>
        <dbReference type="SMART" id="SM00860"/>
    </source>
</evidence>
<dbReference type="RefSeq" id="WP_220198268.1">
    <property type="nucleotide sequence ID" value="NZ_BNJF01000004.1"/>
</dbReference>
<dbReference type="SUPFAM" id="SSF160631">
    <property type="entry name" value="SMI1/KNR4-like"/>
    <property type="match status" value="1"/>
</dbReference>
<dbReference type="EMBL" id="BNJF01000004">
    <property type="protein sequence ID" value="GHO49159.1"/>
    <property type="molecule type" value="Genomic_DNA"/>
</dbReference>
<dbReference type="Gene3D" id="3.40.1580.10">
    <property type="entry name" value="SMI1/KNR4-like"/>
    <property type="match status" value="1"/>
</dbReference>
<keyword evidence="3" id="KW-1185">Reference proteome</keyword>
<gene>
    <name evidence="2" type="ORF">KSX_73220</name>
</gene>
<evidence type="ECO:0000313" key="3">
    <source>
        <dbReference type="Proteomes" id="UP000612362"/>
    </source>
</evidence>
<dbReference type="InterPro" id="IPR051873">
    <property type="entry name" value="KNR4/SMI1_regulator"/>
</dbReference>
<dbReference type="PANTHER" id="PTHR47432">
    <property type="entry name" value="CELL WALL ASSEMBLY REGULATOR SMI1"/>
    <property type="match status" value="1"/>
</dbReference>